<keyword evidence="3" id="KW-1133">Transmembrane helix</keyword>
<dbReference type="GO" id="GO:0005388">
    <property type="term" value="F:P-type calcium transporter activity"/>
    <property type="evidence" value="ECO:0007669"/>
    <property type="project" value="TreeGrafter"/>
</dbReference>
<evidence type="ECO:0000313" key="6">
    <source>
        <dbReference type="Proteomes" id="UP001372338"/>
    </source>
</evidence>
<sequence>MHLMLETIKPPLTSSGEFAIGQEQLASISRDHDTTALQQRGGVAGISKLLQTDLAKGVHDDDAELLRRRNVFGSNNYPRKKGRSFLMFLWDACKDLTLIILIVAAAASLALGIKSEELLNLRICPFPLQNAPVNLLGSSRVDVHCRLPAQGIKEGWSWYDGGSIAFAVILVTVVTAISDYKQSLQFRDLNEEKRNIHLEVPADGILITGHSLAIDESSMTGESKIVNKDSKDPFLLSGCKVADGSGTMLVIYTLFFSFILVIVRCLDFRLNN</sequence>
<dbReference type="Proteomes" id="UP001372338">
    <property type="component" value="Unassembled WGS sequence"/>
</dbReference>
<feature type="transmembrane region" description="Helical" evidence="3">
    <location>
        <begin position="88"/>
        <end position="113"/>
    </location>
</feature>
<comment type="caution">
    <text evidence="5">The sequence shown here is derived from an EMBL/GenBank/DDBJ whole genome shotgun (WGS) entry which is preliminary data.</text>
</comment>
<dbReference type="Pfam" id="PF00122">
    <property type="entry name" value="E1-E2_ATPase"/>
    <property type="match status" value="1"/>
</dbReference>
<dbReference type="PANTHER" id="PTHR24093:SF369">
    <property type="entry name" value="CALCIUM-TRANSPORTING ATPASE"/>
    <property type="match status" value="1"/>
</dbReference>
<feature type="domain" description="Cation-transporting P-type ATPase N-terminal" evidence="4">
    <location>
        <begin position="39"/>
        <end position="113"/>
    </location>
</feature>
<keyword evidence="6" id="KW-1185">Reference proteome</keyword>
<gene>
    <name evidence="5" type="ORF">RIF29_08957</name>
</gene>
<dbReference type="EMBL" id="JAYWIO010000002">
    <property type="protein sequence ID" value="KAK7281193.1"/>
    <property type="molecule type" value="Genomic_DNA"/>
</dbReference>
<dbReference type="SUPFAM" id="SSF81665">
    <property type="entry name" value="Calcium ATPase, transmembrane domain M"/>
    <property type="match status" value="1"/>
</dbReference>
<keyword evidence="2" id="KW-0460">Magnesium</keyword>
<name>A0AAN9FZ44_CROPI</name>
<accession>A0AAN9FZ44</accession>
<dbReference type="SMART" id="SM00831">
    <property type="entry name" value="Cation_ATPase_N"/>
    <property type="match status" value="1"/>
</dbReference>
<evidence type="ECO:0000256" key="2">
    <source>
        <dbReference type="ARBA" id="ARBA00022842"/>
    </source>
</evidence>
<dbReference type="InterPro" id="IPR008250">
    <property type="entry name" value="ATPase_P-typ_transduc_dom_A_sf"/>
</dbReference>
<evidence type="ECO:0000313" key="5">
    <source>
        <dbReference type="EMBL" id="KAK7281193.1"/>
    </source>
</evidence>
<evidence type="ECO:0000256" key="3">
    <source>
        <dbReference type="SAM" id="Phobius"/>
    </source>
</evidence>
<evidence type="ECO:0000256" key="1">
    <source>
        <dbReference type="ARBA" id="ARBA00004127"/>
    </source>
</evidence>
<reference evidence="5 6" key="1">
    <citation type="submission" date="2024-01" db="EMBL/GenBank/DDBJ databases">
        <title>The genomes of 5 underutilized Papilionoideae crops provide insights into root nodulation and disease resistanc.</title>
        <authorList>
            <person name="Yuan L."/>
        </authorList>
    </citation>
    <scope>NUCLEOTIDE SEQUENCE [LARGE SCALE GENOMIC DNA]</scope>
    <source>
        <strain evidence="5">ZHUSHIDOU_FW_LH</strain>
        <tissue evidence="5">Leaf</tissue>
    </source>
</reference>
<dbReference type="Pfam" id="PF00690">
    <property type="entry name" value="Cation_ATPase_N"/>
    <property type="match status" value="1"/>
</dbReference>
<keyword evidence="3" id="KW-0472">Membrane</keyword>
<dbReference type="InterPro" id="IPR059000">
    <property type="entry name" value="ATPase_P-type_domA"/>
</dbReference>
<organism evidence="5 6">
    <name type="scientific">Crotalaria pallida</name>
    <name type="common">Smooth rattlebox</name>
    <name type="synonym">Crotalaria striata</name>
    <dbReference type="NCBI Taxonomy" id="3830"/>
    <lineage>
        <taxon>Eukaryota</taxon>
        <taxon>Viridiplantae</taxon>
        <taxon>Streptophyta</taxon>
        <taxon>Embryophyta</taxon>
        <taxon>Tracheophyta</taxon>
        <taxon>Spermatophyta</taxon>
        <taxon>Magnoliopsida</taxon>
        <taxon>eudicotyledons</taxon>
        <taxon>Gunneridae</taxon>
        <taxon>Pentapetalae</taxon>
        <taxon>rosids</taxon>
        <taxon>fabids</taxon>
        <taxon>Fabales</taxon>
        <taxon>Fabaceae</taxon>
        <taxon>Papilionoideae</taxon>
        <taxon>50 kb inversion clade</taxon>
        <taxon>genistoids sensu lato</taxon>
        <taxon>core genistoids</taxon>
        <taxon>Crotalarieae</taxon>
        <taxon>Crotalaria</taxon>
    </lineage>
</organism>
<evidence type="ECO:0000259" key="4">
    <source>
        <dbReference type="SMART" id="SM00831"/>
    </source>
</evidence>
<keyword evidence="3" id="KW-0812">Transmembrane</keyword>
<feature type="transmembrane region" description="Helical" evidence="3">
    <location>
        <begin position="156"/>
        <end position="177"/>
    </location>
</feature>
<dbReference type="InterPro" id="IPR023298">
    <property type="entry name" value="ATPase_P-typ_TM_dom_sf"/>
</dbReference>
<dbReference type="PANTHER" id="PTHR24093">
    <property type="entry name" value="CATION TRANSPORTING ATPASE"/>
    <property type="match status" value="1"/>
</dbReference>
<protein>
    <recommendedName>
        <fullName evidence="4">Cation-transporting P-type ATPase N-terminal domain-containing protein</fullName>
    </recommendedName>
</protein>
<dbReference type="SUPFAM" id="SSF81653">
    <property type="entry name" value="Calcium ATPase, transduction domain A"/>
    <property type="match status" value="1"/>
</dbReference>
<dbReference type="Gene3D" id="2.70.150.10">
    <property type="entry name" value="Calcium-transporting ATPase, cytoplasmic transduction domain A"/>
    <property type="match status" value="1"/>
</dbReference>
<dbReference type="GO" id="GO:0005886">
    <property type="term" value="C:plasma membrane"/>
    <property type="evidence" value="ECO:0007669"/>
    <property type="project" value="TreeGrafter"/>
</dbReference>
<dbReference type="GO" id="GO:0012505">
    <property type="term" value="C:endomembrane system"/>
    <property type="evidence" value="ECO:0007669"/>
    <property type="project" value="UniProtKB-SubCell"/>
</dbReference>
<comment type="subcellular location">
    <subcellularLocation>
        <location evidence="1">Endomembrane system</location>
        <topology evidence="1">Multi-pass membrane protein</topology>
    </subcellularLocation>
</comment>
<feature type="transmembrane region" description="Helical" evidence="3">
    <location>
        <begin position="249"/>
        <end position="270"/>
    </location>
</feature>
<proteinExistence type="predicted"/>
<dbReference type="AlphaFoldDB" id="A0AAN9FZ44"/>
<dbReference type="InterPro" id="IPR004014">
    <property type="entry name" value="ATPase_P-typ_cation-transptr_N"/>
</dbReference>